<accession>A0A1H8V9Z9</accession>
<organism evidence="2 3">
    <name type="scientific">Rhodopseudomonas pseudopalustris</name>
    <dbReference type="NCBI Taxonomy" id="1513892"/>
    <lineage>
        <taxon>Bacteria</taxon>
        <taxon>Pseudomonadati</taxon>
        <taxon>Pseudomonadota</taxon>
        <taxon>Alphaproteobacteria</taxon>
        <taxon>Hyphomicrobiales</taxon>
        <taxon>Nitrobacteraceae</taxon>
        <taxon>Rhodopseudomonas</taxon>
    </lineage>
</organism>
<proteinExistence type="predicted"/>
<dbReference type="RefSeq" id="WP_092685231.1">
    <property type="nucleotide sequence ID" value="NZ_FODT01000008.1"/>
</dbReference>
<gene>
    <name evidence="2" type="ORF">SAMN05444123_108151</name>
</gene>
<protein>
    <recommendedName>
        <fullName evidence="4">Homeodomain-like domain-containing protein</fullName>
    </recommendedName>
</protein>
<dbReference type="AlphaFoldDB" id="A0A1H8V9Z9"/>
<name>A0A1H8V9Z9_9BRAD</name>
<evidence type="ECO:0008006" key="4">
    <source>
        <dbReference type="Google" id="ProtNLM"/>
    </source>
</evidence>
<reference evidence="3" key="1">
    <citation type="submission" date="2016-10" db="EMBL/GenBank/DDBJ databases">
        <authorList>
            <person name="Varghese N."/>
            <person name="Submissions S."/>
        </authorList>
    </citation>
    <scope>NUCLEOTIDE SEQUENCE [LARGE SCALE GENOMIC DNA]</scope>
    <source>
        <strain evidence="3">DSM 123</strain>
    </source>
</reference>
<feature type="compositionally biased region" description="Basic residues" evidence="1">
    <location>
        <begin position="115"/>
        <end position="125"/>
    </location>
</feature>
<keyword evidence="3" id="KW-1185">Reference proteome</keyword>
<evidence type="ECO:0000256" key="1">
    <source>
        <dbReference type="SAM" id="MobiDB-lite"/>
    </source>
</evidence>
<dbReference type="Gene3D" id="1.10.10.10">
    <property type="entry name" value="Winged helix-like DNA-binding domain superfamily/Winged helix DNA-binding domain"/>
    <property type="match status" value="1"/>
</dbReference>
<dbReference type="InterPro" id="IPR036388">
    <property type="entry name" value="WH-like_DNA-bd_sf"/>
</dbReference>
<dbReference type="Proteomes" id="UP000199615">
    <property type="component" value="Unassembled WGS sequence"/>
</dbReference>
<evidence type="ECO:0000313" key="3">
    <source>
        <dbReference type="Proteomes" id="UP000199615"/>
    </source>
</evidence>
<dbReference type="OrthoDB" id="8141515at2"/>
<feature type="region of interest" description="Disordered" evidence="1">
    <location>
        <begin position="112"/>
        <end position="135"/>
    </location>
</feature>
<sequence length="135" mass="14578">MTKALPAVLQEIAEVAGEAAALKIAAQYGGKRVYFPAAPAPAAHWLVECVGWDAANKICAHFADRKCGLRIEIPLHVGGTYRQFLRSISERVHALDGDGLSSGQIAGKLGLTQRTVHRHRRRHRGGGNDDQGSLF</sequence>
<dbReference type="InterPro" id="IPR009057">
    <property type="entry name" value="Homeodomain-like_sf"/>
</dbReference>
<dbReference type="SUPFAM" id="SSF46689">
    <property type="entry name" value="Homeodomain-like"/>
    <property type="match status" value="1"/>
</dbReference>
<dbReference type="EMBL" id="FODT01000008">
    <property type="protein sequence ID" value="SEP12235.1"/>
    <property type="molecule type" value="Genomic_DNA"/>
</dbReference>
<evidence type="ECO:0000313" key="2">
    <source>
        <dbReference type="EMBL" id="SEP12235.1"/>
    </source>
</evidence>